<dbReference type="EMBL" id="CCEJ010000012">
    <property type="protein sequence ID" value="CDR35058.1"/>
    <property type="molecule type" value="Genomic_DNA"/>
</dbReference>
<dbReference type="PROSITE" id="PS50801">
    <property type="entry name" value="STAS"/>
    <property type="match status" value="1"/>
</dbReference>
<organism evidence="4 5">
    <name type="scientific">Candidatus Criblamydia sequanensis CRIB-18</name>
    <dbReference type="NCBI Taxonomy" id="1437425"/>
    <lineage>
        <taxon>Bacteria</taxon>
        <taxon>Pseudomonadati</taxon>
        <taxon>Chlamydiota</taxon>
        <taxon>Chlamydiia</taxon>
        <taxon>Parachlamydiales</taxon>
        <taxon>Candidatus Criblamydiaceae</taxon>
        <taxon>Candidatus Criblamydia</taxon>
    </lineage>
</organism>
<accession>A0A090D395</accession>
<dbReference type="RefSeq" id="WP_041018612.1">
    <property type="nucleotide sequence ID" value="NZ_CCEJ010000012.1"/>
</dbReference>
<dbReference type="PANTHER" id="PTHR33495:SF14">
    <property type="entry name" value="ANTI-SIGMA FACTOR ANTAGONIST"/>
    <property type="match status" value="1"/>
</dbReference>
<comment type="caution">
    <text evidence="4">The sequence shown here is derived from an EMBL/GenBank/DDBJ whole genome shotgun (WGS) entry which is preliminary data.</text>
</comment>
<comment type="similarity">
    <text evidence="1 2">Belongs to the anti-sigma-factor antagonist family.</text>
</comment>
<reference evidence="4" key="2">
    <citation type="submission" date="2014-09" db="EMBL/GenBank/DDBJ databases">
        <title>Criblamydia sequanensis harbors a mega-plasmid encoding arsenite resistance.</title>
        <authorList>
            <person name="Bertelli C."/>
            <person name="Goesmann A."/>
            <person name="Greub G."/>
        </authorList>
    </citation>
    <scope>NUCLEOTIDE SEQUENCE [LARGE SCALE GENOMIC DNA]</scope>
    <source>
        <strain evidence="4">CRIB-18</strain>
    </source>
</reference>
<feature type="domain" description="STAS" evidence="3">
    <location>
        <begin position="5"/>
        <end position="114"/>
    </location>
</feature>
<dbReference type="InterPro" id="IPR002645">
    <property type="entry name" value="STAS_dom"/>
</dbReference>
<evidence type="ECO:0000256" key="2">
    <source>
        <dbReference type="RuleBase" id="RU003749"/>
    </source>
</evidence>
<name>A0A090D395_9BACT</name>
<protein>
    <recommendedName>
        <fullName evidence="2">Anti-sigma factor antagonist</fullName>
    </recommendedName>
</protein>
<dbReference type="CDD" id="cd07043">
    <property type="entry name" value="STAS_anti-anti-sigma_factors"/>
    <property type="match status" value="1"/>
</dbReference>
<dbReference type="eggNOG" id="COG1366">
    <property type="taxonomic scope" value="Bacteria"/>
</dbReference>
<dbReference type="PANTHER" id="PTHR33495">
    <property type="entry name" value="ANTI-SIGMA FACTOR ANTAGONIST TM_1081-RELATED-RELATED"/>
    <property type="match status" value="1"/>
</dbReference>
<dbReference type="InterPro" id="IPR003658">
    <property type="entry name" value="Anti-sigma_ant"/>
</dbReference>
<sequence>MENVVDLKEEQEGDLTILKIKGRLDAISAPNAEKKVFECINNGQHNLLMDFSEVDYLSSAGMRMLLSTTKKLKTLSGRLVLCSVNVNVLDVLKMSGFDHVLDIAQTKDEAKSKFHH</sequence>
<keyword evidence="5" id="KW-1185">Reference proteome</keyword>
<dbReference type="Gene3D" id="3.30.750.24">
    <property type="entry name" value="STAS domain"/>
    <property type="match status" value="1"/>
</dbReference>
<evidence type="ECO:0000313" key="4">
    <source>
        <dbReference type="EMBL" id="CDR35058.1"/>
    </source>
</evidence>
<reference evidence="4" key="1">
    <citation type="submission" date="2013-12" db="EMBL/GenBank/DDBJ databases">
        <authorList>
            <person name="Linke B."/>
        </authorList>
    </citation>
    <scope>NUCLEOTIDE SEQUENCE [LARGE SCALE GENOMIC DNA]</scope>
    <source>
        <strain evidence="4">CRIB-18</strain>
    </source>
</reference>
<dbReference type="STRING" id="1437425.CSEC_2252"/>
<evidence type="ECO:0000256" key="1">
    <source>
        <dbReference type="ARBA" id="ARBA00009013"/>
    </source>
</evidence>
<dbReference type="NCBIfam" id="TIGR00377">
    <property type="entry name" value="ant_ant_sig"/>
    <property type="match status" value="1"/>
</dbReference>
<dbReference type="Pfam" id="PF01740">
    <property type="entry name" value="STAS"/>
    <property type="match status" value="1"/>
</dbReference>
<dbReference type="InterPro" id="IPR036513">
    <property type="entry name" value="STAS_dom_sf"/>
</dbReference>
<proteinExistence type="inferred from homology"/>
<dbReference type="Proteomes" id="UP000031552">
    <property type="component" value="Unassembled WGS sequence"/>
</dbReference>
<gene>
    <name evidence="4" type="ORF">CSEC_2252</name>
</gene>
<dbReference type="AlphaFoldDB" id="A0A090D395"/>
<dbReference type="GO" id="GO:0043856">
    <property type="term" value="F:anti-sigma factor antagonist activity"/>
    <property type="evidence" value="ECO:0007669"/>
    <property type="project" value="InterPro"/>
</dbReference>
<evidence type="ECO:0000313" key="5">
    <source>
        <dbReference type="Proteomes" id="UP000031552"/>
    </source>
</evidence>
<evidence type="ECO:0000259" key="3">
    <source>
        <dbReference type="PROSITE" id="PS50801"/>
    </source>
</evidence>
<dbReference type="SUPFAM" id="SSF52091">
    <property type="entry name" value="SpoIIaa-like"/>
    <property type="match status" value="1"/>
</dbReference>
<dbReference type="OrthoDB" id="9794628at2"/>